<keyword evidence="2" id="KW-1133">Transmembrane helix</keyword>
<feature type="compositionally biased region" description="Polar residues" evidence="1">
    <location>
        <begin position="358"/>
        <end position="375"/>
    </location>
</feature>
<evidence type="ECO:0000313" key="4">
    <source>
        <dbReference type="Proteomes" id="UP001320420"/>
    </source>
</evidence>
<feature type="transmembrane region" description="Helical" evidence="2">
    <location>
        <begin position="108"/>
        <end position="126"/>
    </location>
</feature>
<dbReference type="AlphaFoldDB" id="A0AAN9V5F9"/>
<evidence type="ECO:0000256" key="1">
    <source>
        <dbReference type="SAM" id="MobiDB-lite"/>
    </source>
</evidence>
<feature type="transmembrane region" description="Helical" evidence="2">
    <location>
        <begin position="188"/>
        <end position="212"/>
    </location>
</feature>
<keyword evidence="4" id="KW-1185">Reference proteome</keyword>
<sequence length="596" mass="64420">MDHGWQGNMTLMGNATDLTMAATSGNSTFQVINEFKFLAARSIRTSTIILSVFNTVSAFATAAGILFDCYLKAKRSGPRPNQKYVLKVLLREPLEVNIFRCVRGPETFPFILSLGITAQGIIFAVAQSYGLDGLFKAGCSLISQFMWPADKILDDRNFRASWRFQNGLLPRSSCFIKHPMNGGSTSSLTLATIASVVANLSGLLTGGLYLFLRSSTISTIGPRDKVSEYERQKLKYNIRLQGPDAMELDGPIVQRAPSARSLRERGSRDTLVAAEKGNSIDVGHNTNPLNANPFNVHDLDSRNSYAVFGSAEATPRVPEPTAQMPTATTARPRSRRPSTSYSLFPSDQQQQQQQQQQPSFNSATLLPSTTYSPESTVAGLPEPGFLFVPGSASTLQPPSRLGPDGFRRHRRDSSLASHATVQIGLRFSNVDDIGPMTGKSSMEAERVHTLDCPDRAPPSDFFLRPSPLAREQQRAESVVSDMADADAYTDDGSERPLTLDTAVASDILKSLPPLPAQPSPTTQRASGPTLSPSVYTPPGTAITTPTRGRLASPGGVGFGVPRRTNTTPEPSVTVPAPLRIRGYSNAEKGSGRGEWI</sequence>
<accession>A0AAN9V5F9</accession>
<feature type="region of interest" description="Disordered" evidence="1">
    <location>
        <begin position="469"/>
        <end position="496"/>
    </location>
</feature>
<gene>
    <name evidence="3" type="ORF">SLS62_003203</name>
</gene>
<feature type="compositionally biased region" description="Polar residues" evidence="1">
    <location>
        <begin position="519"/>
        <end position="534"/>
    </location>
</feature>
<feature type="compositionally biased region" description="Low complexity" evidence="1">
    <location>
        <begin position="348"/>
        <end position="357"/>
    </location>
</feature>
<dbReference type="EMBL" id="JAKJXP020000017">
    <property type="protein sequence ID" value="KAK7754889.1"/>
    <property type="molecule type" value="Genomic_DNA"/>
</dbReference>
<keyword evidence="2" id="KW-0472">Membrane</keyword>
<dbReference type="Proteomes" id="UP001320420">
    <property type="component" value="Unassembled WGS sequence"/>
</dbReference>
<keyword evidence="2" id="KW-0812">Transmembrane</keyword>
<protein>
    <submittedName>
        <fullName evidence="3">Uncharacterized protein</fullName>
    </submittedName>
</protein>
<feature type="region of interest" description="Disordered" evidence="1">
    <location>
        <begin position="510"/>
        <end position="596"/>
    </location>
</feature>
<feature type="region of interest" description="Disordered" evidence="1">
    <location>
        <begin position="311"/>
        <end position="417"/>
    </location>
</feature>
<reference evidence="3 4" key="1">
    <citation type="submission" date="2024-02" db="EMBL/GenBank/DDBJ databases">
        <title>De novo assembly and annotation of 12 fungi associated with fruit tree decline syndrome in Ontario, Canada.</title>
        <authorList>
            <person name="Sulman M."/>
            <person name="Ellouze W."/>
            <person name="Ilyukhin E."/>
        </authorList>
    </citation>
    <scope>NUCLEOTIDE SEQUENCE [LARGE SCALE GENOMIC DNA]</scope>
    <source>
        <strain evidence="3 4">M11/M66-122</strain>
    </source>
</reference>
<evidence type="ECO:0000313" key="3">
    <source>
        <dbReference type="EMBL" id="KAK7754889.1"/>
    </source>
</evidence>
<proteinExistence type="predicted"/>
<name>A0AAN9V5F9_9PEZI</name>
<comment type="caution">
    <text evidence="3">The sequence shown here is derived from an EMBL/GenBank/DDBJ whole genome shotgun (WGS) entry which is preliminary data.</text>
</comment>
<evidence type="ECO:0000256" key="2">
    <source>
        <dbReference type="SAM" id="Phobius"/>
    </source>
</evidence>
<organism evidence="3 4">
    <name type="scientific">Diatrype stigma</name>
    <dbReference type="NCBI Taxonomy" id="117547"/>
    <lineage>
        <taxon>Eukaryota</taxon>
        <taxon>Fungi</taxon>
        <taxon>Dikarya</taxon>
        <taxon>Ascomycota</taxon>
        <taxon>Pezizomycotina</taxon>
        <taxon>Sordariomycetes</taxon>
        <taxon>Xylariomycetidae</taxon>
        <taxon>Xylariales</taxon>
        <taxon>Diatrypaceae</taxon>
        <taxon>Diatrype</taxon>
    </lineage>
</organism>
<feature type="transmembrane region" description="Helical" evidence="2">
    <location>
        <begin position="48"/>
        <end position="71"/>
    </location>
</feature>